<keyword evidence="8" id="KW-1185">Reference proteome</keyword>
<dbReference type="AlphaFoldDB" id="A0A931AP28"/>
<feature type="domain" description="Nitroreductase" evidence="6">
    <location>
        <begin position="9"/>
        <end position="60"/>
    </location>
</feature>
<proteinExistence type="inferred from homology"/>
<name>A0A931AP28_9FIRM</name>
<comment type="caution">
    <text evidence="7">The sequence shown here is derived from an EMBL/GenBank/DDBJ whole genome shotgun (WGS) entry which is preliminary data.</text>
</comment>
<evidence type="ECO:0000256" key="1">
    <source>
        <dbReference type="ARBA" id="ARBA00001917"/>
    </source>
</evidence>
<evidence type="ECO:0000256" key="2">
    <source>
        <dbReference type="ARBA" id="ARBA00007118"/>
    </source>
</evidence>
<dbReference type="SUPFAM" id="SSF55469">
    <property type="entry name" value="FMN-dependent nitroreductase-like"/>
    <property type="match status" value="1"/>
</dbReference>
<evidence type="ECO:0000313" key="8">
    <source>
        <dbReference type="Proteomes" id="UP000621436"/>
    </source>
</evidence>
<dbReference type="Pfam" id="PF00881">
    <property type="entry name" value="Nitroreductase"/>
    <property type="match status" value="2"/>
</dbReference>
<dbReference type="RefSeq" id="WP_270453091.1">
    <property type="nucleotide sequence ID" value="NZ_JADPIE010000002.1"/>
</dbReference>
<reference evidence="7" key="1">
    <citation type="submission" date="2020-11" db="EMBL/GenBank/DDBJ databases">
        <title>Halonatronomonas betainensis gen. nov., sp. nov. a novel haloalkaliphilic representative of the family Halanaerobiacae capable of betaine degradation.</title>
        <authorList>
            <person name="Boltyanskaya Y."/>
            <person name="Kevbrin V."/>
            <person name="Detkova E."/>
            <person name="Grouzdev D.S."/>
            <person name="Koziaeva V."/>
            <person name="Zhilina T."/>
        </authorList>
    </citation>
    <scope>NUCLEOTIDE SEQUENCE</scope>
    <source>
        <strain evidence="7">Z-7014</strain>
    </source>
</reference>
<dbReference type="InterPro" id="IPR029479">
    <property type="entry name" value="Nitroreductase"/>
</dbReference>
<sequence length="167" mass="19603">MEFEKVLFNRRSKRKFIDKEVENEKIQKLLEAAMSAPSAHNKQPWEFVVIKDNDTMDKIMEFHKYSKMLKDAPLAIAVCGDKNAYKDFWVQDCSAATQNLLLMAEDLGLGACWLGVYPVEKYYTELSDLLELPENIIPLNVIAIGYPERESRRRDRYNEDKVHYEKY</sequence>
<dbReference type="EMBL" id="JADPIE010000002">
    <property type="protein sequence ID" value="MBF8436282.1"/>
    <property type="molecule type" value="Genomic_DNA"/>
</dbReference>
<protein>
    <submittedName>
        <fullName evidence="7">Nitroreductase family protein</fullName>
    </submittedName>
</protein>
<dbReference type="InterPro" id="IPR000415">
    <property type="entry name" value="Nitroreductase-like"/>
</dbReference>
<evidence type="ECO:0000259" key="6">
    <source>
        <dbReference type="Pfam" id="PF00881"/>
    </source>
</evidence>
<dbReference type="CDD" id="cd02150">
    <property type="entry name" value="nitroreductase"/>
    <property type="match status" value="1"/>
</dbReference>
<dbReference type="PANTHER" id="PTHR43673">
    <property type="entry name" value="NAD(P)H NITROREDUCTASE YDGI-RELATED"/>
    <property type="match status" value="1"/>
</dbReference>
<evidence type="ECO:0000256" key="5">
    <source>
        <dbReference type="ARBA" id="ARBA00023002"/>
    </source>
</evidence>
<comment type="cofactor">
    <cofactor evidence="1">
        <name>FMN</name>
        <dbReference type="ChEBI" id="CHEBI:58210"/>
    </cofactor>
</comment>
<organism evidence="7 8">
    <name type="scientific">Halonatronomonas betaini</name>
    <dbReference type="NCBI Taxonomy" id="2778430"/>
    <lineage>
        <taxon>Bacteria</taxon>
        <taxon>Bacillati</taxon>
        <taxon>Bacillota</taxon>
        <taxon>Clostridia</taxon>
        <taxon>Halanaerobiales</taxon>
        <taxon>Halarsenatibacteraceae</taxon>
        <taxon>Halonatronomonas</taxon>
    </lineage>
</organism>
<evidence type="ECO:0000256" key="4">
    <source>
        <dbReference type="ARBA" id="ARBA00022643"/>
    </source>
</evidence>
<keyword evidence="4" id="KW-0288">FMN</keyword>
<dbReference type="PANTHER" id="PTHR43673:SF2">
    <property type="entry name" value="NITROREDUCTASE"/>
    <property type="match status" value="1"/>
</dbReference>
<gene>
    <name evidence="7" type="ORF">I0Q91_04255</name>
</gene>
<dbReference type="Gene3D" id="3.40.109.10">
    <property type="entry name" value="NADH Oxidase"/>
    <property type="match status" value="1"/>
</dbReference>
<feature type="domain" description="Nitroreductase" evidence="6">
    <location>
        <begin position="64"/>
        <end position="146"/>
    </location>
</feature>
<dbReference type="GO" id="GO:0016491">
    <property type="term" value="F:oxidoreductase activity"/>
    <property type="evidence" value="ECO:0007669"/>
    <property type="project" value="UniProtKB-KW"/>
</dbReference>
<evidence type="ECO:0000256" key="3">
    <source>
        <dbReference type="ARBA" id="ARBA00022630"/>
    </source>
</evidence>
<keyword evidence="5" id="KW-0560">Oxidoreductase</keyword>
<accession>A0A931AP28</accession>
<evidence type="ECO:0000313" key="7">
    <source>
        <dbReference type="EMBL" id="MBF8436282.1"/>
    </source>
</evidence>
<comment type="similarity">
    <text evidence="2">Belongs to the nitroreductase family.</text>
</comment>
<keyword evidence="3" id="KW-0285">Flavoprotein</keyword>
<dbReference type="Proteomes" id="UP000621436">
    <property type="component" value="Unassembled WGS sequence"/>
</dbReference>